<reference evidence="2" key="1">
    <citation type="submission" date="2014-09" db="EMBL/GenBank/DDBJ databases">
        <authorList>
            <person name="Sharma Rahul"/>
            <person name="Thines Marco"/>
        </authorList>
    </citation>
    <scope>NUCLEOTIDE SEQUENCE [LARGE SCALE GENOMIC DNA]</scope>
</reference>
<sequence>MVSVWHMVMQSESTFFAKVKPATLMRKRQLLIHERVLVTRPRDRLRTHLLCIFLRKI</sequence>
<proteinExistence type="predicted"/>
<accession>A0A0P1AE74</accession>
<dbReference type="GeneID" id="36404151"/>
<evidence type="ECO:0000313" key="1">
    <source>
        <dbReference type="EMBL" id="CEG39031.1"/>
    </source>
</evidence>
<dbReference type="RefSeq" id="XP_024575400.1">
    <property type="nucleotide sequence ID" value="XM_024724533.1"/>
</dbReference>
<name>A0A0P1AE74_PLAHL</name>
<organism evidence="1 2">
    <name type="scientific">Plasmopara halstedii</name>
    <name type="common">Downy mildew of sunflower</name>
    <dbReference type="NCBI Taxonomy" id="4781"/>
    <lineage>
        <taxon>Eukaryota</taxon>
        <taxon>Sar</taxon>
        <taxon>Stramenopiles</taxon>
        <taxon>Oomycota</taxon>
        <taxon>Peronosporomycetes</taxon>
        <taxon>Peronosporales</taxon>
        <taxon>Peronosporaceae</taxon>
        <taxon>Plasmopara</taxon>
    </lineage>
</organism>
<keyword evidence="2" id="KW-1185">Reference proteome</keyword>
<dbReference type="EMBL" id="CCYD01000349">
    <property type="protein sequence ID" value="CEG39031.1"/>
    <property type="molecule type" value="Genomic_DNA"/>
</dbReference>
<protein>
    <submittedName>
        <fullName evidence="1">Uncharacterized protein</fullName>
    </submittedName>
</protein>
<evidence type="ECO:0000313" key="2">
    <source>
        <dbReference type="Proteomes" id="UP000054928"/>
    </source>
</evidence>
<dbReference type="AlphaFoldDB" id="A0A0P1AE74"/>
<dbReference type="Proteomes" id="UP000054928">
    <property type="component" value="Unassembled WGS sequence"/>
</dbReference>